<dbReference type="PANTHER" id="PTHR39419">
    <property type="entry name" value="SLL0814 PROTEIN"/>
    <property type="match status" value="1"/>
</dbReference>
<keyword evidence="3" id="KW-1185">Reference proteome</keyword>
<keyword evidence="1" id="KW-0472">Membrane</keyword>
<dbReference type="PANTHER" id="PTHR39419:SF1">
    <property type="entry name" value="SLL0814 PROTEIN"/>
    <property type="match status" value="1"/>
</dbReference>
<dbReference type="KEGG" id="ahal:FTX54_007670"/>
<sequence length="261" mass="30254">MPLKLDYYLYRFFIIWYVIGLFLLSFDLVPSWLEWANVVFLMTSGLLGMFYFYRNSPALTGLFLIGTIFIMSMAIESFGVHTGLFFGDYSYQADFGPKVAGVPLTIGFAWTMVIATSHVLAAPVVNIFKRFRRIIYSVYGAFIGTSLDLIIDPVAFEVKQYWVWETGGFYYNIPFSNFLGWFILSFILHFILSTVLLRNGKWKGTNRHFWHKRMLYLYGMMAFMFVIVALVNGMILAPLVSLLTASAYYVLYIFFNRRADL</sequence>
<dbReference type="RefSeq" id="WP_147804852.1">
    <property type="nucleotide sequence ID" value="NZ_CP144914.1"/>
</dbReference>
<protein>
    <submittedName>
        <fullName evidence="2">Carotenoid biosynthesis protein</fullName>
    </submittedName>
</protein>
<dbReference type="OrthoDB" id="9811293at2"/>
<dbReference type="AlphaFoldDB" id="A0A5C7F3Y8"/>
<evidence type="ECO:0000313" key="3">
    <source>
        <dbReference type="Proteomes" id="UP000321816"/>
    </source>
</evidence>
<feature type="transmembrane region" description="Helical" evidence="1">
    <location>
        <begin position="134"/>
        <end position="155"/>
    </location>
</feature>
<organism evidence="2 3">
    <name type="scientific">Alkalicoccus halolimnae</name>
    <dbReference type="NCBI Taxonomy" id="1667239"/>
    <lineage>
        <taxon>Bacteria</taxon>
        <taxon>Bacillati</taxon>
        <taxon>Bacillota</taxon>
        <taxon>Bacilli</taxon>
        <taxon>Bacillales</taxon>
        <taxon>Bacillaceae</taxon>
        <taxon>Alkalicoccus</taxon>
    </lineage>
</organism>
<evidence type="ECO:0000313" key="2">
    <source>
        <dbReference type="EMBL" id="WWD81406.1"/>
    </source>
</evidence>
<accession>A0A5C7F3Y8</accession>
<reference evidence="2 3" key="1">
    <citation type="submission" date="2024-01" db="EMBL/GenBank/DDBJ databases">
        <title>Complete Genome Sequence of Alkalicoccus halolimnae BZ-SZ-XJ29T, a Moderately Halophilic Bacterium Isolated from a Salt Lake.</title>
        <authorList>
            <person name="Zhao B."/>
        </authorList>
    </citation>
    <scope>NUCLEOTIDE SEQUENCE [LARGE SCALE GENOMIC DNA]</scope>
    <source>
        <strain evidence="2 3">BZ-SZ-XJ29</strain>
    </source>
</reference>
<feature type="transmembrane region" description="Helical" evidence="1">
    <location>
        <begin position="59"/>
        <end position="80"/>
    </location>
</feature>
<feature type="transmembrane region" description="Helical" evidence="1">
    <location>
        <begin position="237"/>
        <end position="255"/>
    </location>
</feature>
<evidence type="ECO:0000256" key="1">
    <source>
        <dbReference type="SAM" id="Phobius"/>
    </source>
</evidence>
<feature type="transmembrane region" description="Helical" evidence="1">
    <location>
        <begin position="215"/>
        <end position="231"/>
    </location>
</feature>
<feature type="transmembrane region" description="Helical" evidence="1">
    <location>
        <begin position="7"/>
        <end position="26"/>
    </location>
</feature>
<feature type="transmembrane region" description="Helical" evidence="1">
    <location>
        <begin position="100"/>
        <end position="122"/>
    </location>
</feature>
<keyword evidence="1" id="KW-0812">Transmembrane</keyword>
<dbReference type="InterPro" id="IPR007354">
    <property type="entry name" value="CruF-like"/>
</dbReference>
<dbReference type="EMBL" id="CP144914">
    <property type="protein sequence ID" value="WWD81406.1"/>
    <property type="molecule type" value="Genomic_DNA"/>
</dbReference>
<dbReference type="Pfam" id="PF04240">
    <property type="entry name" value="Caroten_synth"/>
    <property type="match status" value="1"/>
</dbReference>
<feature type="transmembrane region" description="Helical" evidence="1">
    <location>
        <begin position="32"/>
        <end position="52"/>
    </location>
</feature>
<gene>
    <name evidence="2" type="ORF">FTX54_007670</name>
</gene>
<dbReference type="Proteomes" id="UP000321816">
    <property type="component" value="Chromosome"/>
</dbReference>
<keyword evidence="1" id="KW-1133">Transmembrane helix</keyword>
<feature type="transmembrane region" description="Helical" evidence="1">
    <location>
        <begin position="175"/>
        <end position="195"/>
    </location>
</feature>
<proteinExistence type="predicted"/>
<name>A0A5C7F3Y8_9BACI</name>